<dbReference type="Proteomes" id="UP000663828">
    <property type="component" value="Unassembled WGS sequence"/>
</dbReference>
<dbReference type="Pfam" id="PF03492">
    <property type="entry name" value="Methyltransf_7"/>
    <property type="match status" value="1"/>
</dbReference>
<dbReference type="GO" id="GO:0008168">
    <property type="term" value="F:methyltransferase activity"/>
    <property type="evidence" value="ECO:0007669"/>
    <property type="project" value="InterPro"/>
</dbReference>
<keyword evidence="2" id="KW-1185">Reference proteome</keyword>
<comment type="caution">
    <text evidence="1">The sequence shown here is derived from an EMBL/GenBank/DDBJ whole genome shotgun (WGS) entry which is preliminary data.</text>
</comment>
<proteinExistence type="predicted"/>
<dbReference type="PANTHER" id="PTHR31009">
    <property type="entry name" value="S-ADENOSYL-L-METHIONINE:CARBOXYL METHYLTRANSFERASE FAMILY PROTEIN"/>
    <property type="match status" value="1"/>
</dbReference>
<evidence type="ECO:0000313" key="1">
    <source>
        <dbReference type="EMBL" id="CAF1528596.1"/>
    </source>
</evidence>
<dbReference type="EMBL" id="CAJNOR010004808">
    <property type="protein sequence ID" value="CAF1528596.1"/>
    <property type="molecule type" value="Genomic_DNA"/>
</dbReference>
<reference evidence="1" key="1">
    <citation type="submission" date="2021-02" db="EMBL/GenBank/DDBJ databases">
        <authorList>
            <person name="Nowell W R."/>
        </authorList>
    </citation>
    <scope>NUCLEOTIDE SEQUENCE</scope>
</reference>
<organism evidence="1 2">
    <name type="scientific">Adineta ricciae</name>
    <name type="common">Rotifer</name>
    <dbReference type="NCBI Taxonomy" id="249248"/>
    <lineage>
        <taxon>Eukaryota</taxon>
        <taxon>Metazoa</taxon>
        <taxon>Spiralia</taxon>
        <taxon>Gnathifera</taxon>
        <taxon>Rotifera</taxon>
        <taxon>Eurotatoria</taxon>
        <taxon>Bdelloidea</taxon>
        <taxon>Adinetida</taxon>
        <taxon>Adinetidae</taxon>
        <taxon>Adineta</taxon>
    </lineage>
</organism>
<dbReference type="SUPFAM" id="SSF53335">
    <property type="entry name" value="S-adenosyl-L-methionine-dependent methyltransferases"/>
    <property type="match status" value="1"/>
</dbReference>
<dbReference type="InterPro" id="IPR005299">
    <property type="entry name" value="MeTrfase_7"/>
</dbReference>
<name>A0A815VI67_ADIRI</name>
<protein>
    <submittedName>
        <fullName evidence="1">Uncharacterized protein</fullName>
    </submittedName>
</protein>
<accession>A0A815VI67</accession>
<gene>
    <name evidence="1" type="ORF">XAT740_LOCUS41293</name>
</gene>
<dbReference type="AlphaFoldDB" id="A0A815VI67"/>
<dbReference type="InterPro" id="IPR029063">
    <property type="entry name" value="SAM-dependent_MTases_sf"/>
</dbReference>
<evidence type="ECO:0000313" key="2">
    <source>
        <dbReference type="Proteomes" id="UP000663828"/>
    </source>
</evidence>
<dbReference type="Gene3D" id="3.40.50.150">
    <property type="entry name" value="Vaccinia Virus protein VP39"/>
    <property type="match status" value="1"/>
</dbReference>
<sequence length="477" mass="55653">MNDDYNENSRPQLAAVDSTIPYICEAINVLDISSCTPMIIADFGSAHGRNSFKFSFDWLFIHVTSLWLSRKPCNLSNHCSSLFAQGDELQAFQEQAHLDWNHFLQHRSRELIIGGILTLVIPAVDDQGSNGFDIIREILYQCAQSLLTSQELLEYTLPIYARNYSECINDELFARYNFKRMKSEFGSVAIPFIKQWQDKQLTSYVRSWSDVILRQTLLLNNRSDQDIEQIANQFWNCYDQEITSRLSEYELYRSGSAKKKWFKNNSQLTYTHILGNELFEDENYVEPVYYKSFILVHVEFLSRIMDEACKEWKQKFQTFSVELLQSIVLIFDVGAEYLTELSKSTTYNEQTIEDHGNVERIICKLKQIKNSLGNLWPTTITCFRRDAFDVGSYHVNADEYFHPTPFYPKQSFFKTTKLPNSLQYYILGKTVVNTHSQIRPYLSTIPDYYQIRMNVIDDLNSQDSQALATLTIPSYRL</sequence>